<protein>
    <submittedName>
        <fullName evidence="6">Neur_chan_memb domain-containing protein</fullName>
    </submittedName>
</protein>
<dbReference type="GO" id="GO:0005230">
    <property type="term" value="F:extracellular ligand-gated monoatomic ion channel activity"/>
    <property type="evidence" value="ECO:0007669"/>
    <property type="project" value="InterPro"/>
</dbReference>
<keyword evidence="2" id="KW-0812">Transmembrane</keyword>
<dbReference type="WBParaSite" id="ECPE_0000265901-mRNA-1">
    <property type="protein sequence ID" value="ECPE_0000265901-mRNA-1"/>
    <property type="gene ID" value="ECPE_0000265901"/>
</dbReference>
<proteinExistence type="predicted"/>
<dbReference type="Gene3D" id="1.20.58.390">
    <property type="entry name" value="Neurotransmitter-gated ion-channel transmembrane domain"/>
    <property type="match status" value="1"/>
</dbReference>
<name>A0A183A6S1_9TREM</name>
<evidence type="ECO:0000256" key="1">
    <source>
        <dbReference type="ARBA" id="ARBA00004141"/>
    </source>
</evidence>
<dbReference type="AlphaFoldDB" id="A0A183A6S1"/>
<dbReference type="InterPro" id="IPR006201">
    <property type="entry name" value="Neur_channel"/>
</dbReference>
<feature type="transmembrane region" description="Helical" evidence="2">
    <location>
        <begin position="46"/>
        <end position="69"/>
    </location>
</feature>
<evidence type="ECO:0000259" key="3">
    <source>
        <dbReference type="Pfam" id="PF02932"/>
    </source>
</evidence>
<organism evidence="6">
    <name type="scientific">Echinostoma caproni</name>
    <dbReference type="NCBI Taxonomy" id="27848"/>
    <lineage>
        <taxon>Eukaryota</taxon>
        <taxon>Metazoa</taxon>
        <taxon>Spiralia</taxon>
        <taxon>Lophotrochozoa</taxon>
        <taxon>Platyhelminthes</taxon>
        <taxon>Trematoda</taxon>
        <taxon>Digenea</taxon>
        <taxon>Plagiorchiida</taxon>
        <taxon>Echinostomata</taxon>
        <taxon>Echinostomatoidea</taxon>
        <taxon>Echinostomatidae</taxon>
        <taxon>Echinostoma</taxon>
    </lineage>
</organism>
<reference evidence="6" key="1">
    <citation type="submission" date="2016-06" db="UniProtKB">
        <authorList>
            <consortium name="WormBaseParasite"/>
        </authorList>
    </citation>
    <scope>IDENTIFICATION</scope>
</reference>
<accession>A0A183A6S1</accession>
<feature type="transmembrane region" description="Helical" evidence="2">
    <location>
        <begin position="76"/>
        <end position="93"/>
    </location>
</feature>
<dbReference type="SUPFAM" id="SSF90112">
    <property type="entry name" value="Neurotransmitter-gated ion-channel transmembrane pore"/>
    <property type="match status" value="1"/>
</dbReference>
<dbReference type="InterPro" id="IPR036719">
    <property type="entry name" value="Neuro-gated_channel_TM_sf"/>
</dbReference>
<dbReference type="GO" id="GO:0004888">
    <property type="term" value="F:transmembrane signaling receptor activity"/>
    <property type="evidence" value="ECO:0007669"/>
    <property type="project" value="InterPro"/>
</dbReference>
<feature type="transmembrane region" description="Helical" evidence="2">
    <location>
        <begin position="363"/>
        <end position="383"/>
    </location>
</feature>
<evidence type="ECO:0000313" key="5">
    <source>
        <dbReference type="Proteomes" id="UP000272942"/>
    </source>
</evidence>
<dbReference type="SUPFAM" id="SSF63712">
    <property type="entry name" value="Nicotinic receptor ligand binding domain-like"/>
    <property type="match status" value="1"/>
</dbReference>
<dbReference type="Gene3D" id="2.70.170.10">
    <property type="entry name" value="Neurotransmitter-gated ion-channel ligand-binding domain"/>
    <property type="match status" value="1"/>
</dbReference>
<gene>
    <name evidence="4" type="ORF">ECPE_LOCUS2656</name>
</gene>
<evidence type="ECO:0000313" key="4">
    <source>
        <dbReference type="EMBL" id="VDP67075.1"/>
    </source>
</evidence>
<dbReference type="OrthoDB" id="5975154at2759"/>
<reference evidence="4 5" key="2">
    <citation type="submission" date="2018-11" db="EMBL/GenBank/DDBJ databases">
        <authorList>
            <consortium name="Pathogen Informatics"/>
        </authorList>
    </citation>
    <scope>NUCLEOTIDE SEQUENCE [LARGE SCALE GENOMIC DNA]</scope>
    <source>
        <strain evidence="4 5">Egypt</strain>
    </source>
</reference>
<keyword evidence="2" id="KW-1133">Transmembrane helix</keyword>
<evidence type="ECO:0000313" key="6">
    <source>
        <dbReference type="WBParaSite" id="ECPE_0000265901-mRNA-1"/>
    </source>
</evidence>
<dbReference type="InterPro" id="IPR036734">
    <property type="entry name" value="Neur_chan_lig-bd_sf"/>
</dbReference>
<dbReference type="Proteomes" id="UP000272942">
    <property type="component" value="Unassembled WGS sequence"/>
</dbReference>
<dbReference type="GO" id="GO:0016020">
    <property type="term" value="C:membrane"/>
    <property type="evidence" value="ECO:0007669"/>
    <property type="project" value="UniProtKB-SubCell"/>
</dbReference>
<dbReference type="PANTHER" id="PTHR18945">
    <property type="entry name" value="NEUROTRANSMITTER GATED ION CHANNEL"/>
    <property type="match status" value="1"/>
</dbReference>
<dbReference type="InterPro" id="IPR006029">
    <property type="entry name" value="Neurotrans-gated_channel_TM"/>
</dbReference>
<dbReference type="Pfam" id="PF02932">
    <property type="entry name" value="Neur_chan_memb"/>
    <property type="match status" value="1"/>
</dbReference>
<sequence length="395" mass="45327">MTNYITNPEWVVLRSTAIFSEIRYDCCQERYPDISFHLWLMRHSAFYTYILIVPSVLLSSLTSVIFWLPPESPSKIVLAMNVFVAFLLLHLLLEDTTPAAASSFPLLGAYFCFNMGVITVSMFLSCITVNLHFRADHTQEIPRWLLLAKKSYELPDVAQATNVQVPPESTGKQSMYHPEVTQSNDCVLCLRAQNNSFLIKSRESLLPLPTTDGSEAFSTVFQSLGQKWERELQSKLSLQGLGEYCAKCDMEARSPSPPCLHSPPNRFHMRLLGSNRITQNSPVKPPPIYRAQSMRDSLMTNLPTHTRESRNMIKLKNDLCRVERDVHYITSTIKQIELDKLEEERKHRISEQWRTICLALDRVFFVLYLITLIVSMCLFHPTVMSSLENNNNNNL</sequence>
<keyword evidence="5" id="KW-1185">Reference proteome</keyword>
<dbReference type="InterPro" id="IPR038050">
    <property type="entry name" value="Neuro_actylchol_rec"/>
</dbReference>
<dbReference type="CDD" id="cd19051">
    <property type="entry name" value="LGIC_TM_cation"/>
    <property type="match status" value="1"/>
</dbReference>
<feature type="transmembrane region" description="Helical" evidence="2">
    <location>
        <begin position="113"/>
        <end position="133"/>
    </location>
</feature>
<feature type="domain" description="Neurotransmitter-gated ion-channel transmembrane" evidence="3">
    <location>
        <begin position="51"/>
        <end position="374"/>
    </location>
</feature>
<evidence type="ECO:0000256" key="2">
    <source>
        <dbReference type="SAM" id="Phobius"/>
    </source>
</evidence>
<dbReference type="EMBL" id="UZAN01039759">
    <property type="protein sequence ID" value="VDP67075.1"/>
    <property type="molecule type" value="Genomic_DNA"/>
</dbReference>
<comment type="subcellular location">
    <subcellularLocation>
        <location evidence="1">Membrane</location>
        <topology evidence="1">Multi-pass membrane protein</topology>
    </subcellularLocation>
</comment>
<keyword evidence="2" id="KW-0472">Membrane</keyword>